<dbReference type="SUPFAM" id="SSF54909">
    <property type="entry name" value="Dimeric alpha+beta barrel"/>
    <property type="match status" value="1"/>
</dbReference>
<evidence type="ECO:0000313" key="3">
    <source>
        <dbReference type="EMBL" id="RVU38768.1"/>
    </source>
</evidence>
<dbReference type="Proteomes" id="UP000287447">
    <property type="component" value="Unassembled WGS sequence"/>
</dbReference>
<dbReference type="Gene3D" id="3.30.70.1060">
    <property type="entry name" value="Dimeric alpha+beta barrel"/>
    <property type="match status" value="1"/>
</dbReference>
<dbReference type="InterPro" id="IPR011008">
    <property type="entry name" value="Dimeric_a/b-barrel"/>
</dbReference>
<sequence>MAMLIQCTDKPGMLQTRLDTRATHLDYLDSKKDIILAGGAVMDAEGKPFGSVLIIDTDDEAVARDFAENDPFNKAGLFETVTVTTWRKAFFNFENLT</sequence>
<evidence type="ECO:0000259" key="2">
    <source>
        <dbReference type="Pfam" id="PF03795"/>
    </source>
</evidence>
<protein>
    <submittedName>
        <fullName evidence="3">YciI family protein</fullName>
    </submittedName>
</protein>
<evidence type="ECO:0000256" key="1">
    <source>
        <dbReference type="ARBA" id="ARBA00007689"/>
    </source>
</evidence>
<comment type="similarity">
    <text evidence="1">Belongs to the YciI family.</text>
</comment>
<name>A0A3S2WBQ0_9PROT</name>
<dbReference type="OrthoDB" id="2293521at2"/>
<keyword evidence="4" id="KW-1185">Reference proteome</keyword>
<dbReference type="InterPro" id="IPR005545">
    <property type="entry name" value="YCII"/>
</dbReference>
<gene>
    <name evidence="3" type="ORF">EOI86_05725</name>
</gene>
<dbReference type="PANTHER" id="PTHR33606:SF3">
    <property type="entry name" value="PROTEIN YCII"/>
    <property type="match status" value="1"/>
</dbReference>
<dbReference type="PANTHER" id="PTHR33606">
    <property type="entry name" value="PROTEIN YCII"/>
    <property type="match status" value="1"/>
</dbReference>
<dbReference type="Pfam" id="PF03795">
    <property type="entry name" value="YCII"/>
    <property type="match status" value="1"/>
</dbReference>
<comment type="caution">
    <text evidence="3">The sequence shown here is derived from an EMBL/GenBank/DDBJ whole genome shotgun (WGS) entry which is preliminary data.</text>
</comment>
<dbReference type="RefSeq" id="WP_127764140.1">
    <property type="nucleotide sequence ID" value="NZ_SADE01000001.1"/>
</dbReference>
<dbReference type="AlphaFoldDB" id="A0A3S2WBQ0"/>
<evidence type="ECO:0000313" key="4">
    <source>
        <dbReference type="Proteomes" id="UP000287447"/>
    </source>
</evidence>
<proteinExistence type="inferred from homology"/>
<organism evidence="3 4">
    <name type="scientific">Hwanghaeella grinnelliae</name>
    <dbReference type="NCBI Taxonomy" id="2500179"/>
    <lineage>
        <taxon>Bacteria</taxon>
        <taxon>Pseudomonadati</taxon>
        <taxon>Pseudomonadota</taxon>
        <taxon>Alphaproteobacteria</taxon>
        <taxon>Rhodospirillales</taxon>
        <taxon>Rhodospirillaceae</taxon>
        <taxon>Hwanghaeella</taxon>
    </lineage>
</organism>
<dbReference type="InterPro" id="IPR051807">
    <property type="entry name" value="Sec-metab_biosynth-assoc"/>
</dbReference>
<dbReference type="EMBL" id="SADE01000001">
    <property type="protein sequence ID" value="RVU38768.1"/>
    <property type="molecule type" value="Genomic_DNA"/>
</dbReference>
<feature type="domain" description="YCII-related" evidence="2">
    <location>
        <begin position="1"/>
        <end position="87"/>
    </location>
</feature>
<accession>A0A3S2WBQ0</accession>
<reference evidence="4" key="1">
    <citation type="submission" date="2019-01" db="EMBL/GenBank/DDBJ databases">
        <title>Gri0909 isolated from a small marine red alga.</title>
        <authorList>
            <person name="Kim J."/>
            <person name="Jeong S.E."/>
            <person name="Jeon C.O."/>
        </authorList>
    </citation>
    <scope>NUCLEOTIDE SEQUENCE [LARGE SCALE GENOMIC DNA]</scope>
    <source>
        <strain evidence="4">Gri0909</strain>
    </source>
</reference>